<keyword evidence="1" id="KW-0472">Membrane</keyword>
<dbReference type="Proteomes" id="UP000216991">
    <property type="component" value="Unassembled WGS sequence"/>
</dbReference>
<dbReference type="Pfam" id="PF06667">
    <property type="entry name" value="PspB"/>
    <property type="match status" value="1"/>
</dbReference>
<dbReference type="AlphaFoldDB" id="A0A255YQG5"/>
<comment type="caution">
    <text evidence="2">The sequence shown here is derived from an EMBL/GenBank/DDBJ whole genome shotgun (WGS) entry which is preliminary data.</text>
</comment>
<reference evidence="2 3" key="1">
    <citation type="submission" date="2017-07" db="EMBL/GenBank/DDBJ databases">
        <title>Sandarakinorhabdus cyanobacteriorum sp. nov., a novel bacterium isolated from cyanobacterial aggregates in a eutrophic lake.</title>
        <authorList>
            <person name="Cai H."/>
        </authorList>
    </citation>
    <scope>NUCLEOTIDE SEQUENCE [LARGE SCALE GENOMIC DNA]</scope>
    <source>
        <strain evidence="2 3">TH057</strain>
    </source>
</reference>
<keyword evidence="3" id="KW-1185">Reference proteome</keyword>
<accession>A0A255YQG5</accession>
<dbReference type="NCBIfam" id="TIGR02976">
    <property type="entry name" value="phageshock_pspB"/>
    <property type="match status" value="1"/>
</dbReference>
<dbReference type="GO" id="GO:0009271">
    <property type="term" value="P:phage shock"/>
    <property type="evidence" value="ECO:0007669"/>
    <property type="project" value="InterPro"/>
</dbReference>
<evidence type="ECO:0000313" key="3">
    <source>
        <dbReference type="Proteomes" id="UP000216991"/>
    </source>
</evidence>
<sequence>MEDIIVPVAVVGMLFIGLLGMILHYVTKWKSQTGISRQDEALLDELHDLARRLDQRIETVERIVAADNPNWKDSRIADLSEQRRQLR</sequence>
<name>A0A255YQG5_9SPHN</name>
<keyword evidence="1" id="KW-1133">Transmembrane helix</keyword>
<keyword evidence="1" id="KW-0812">Transmembrane</keyword>
<gene>
    <name evidence="2" type="primary">pspB</name>
    <name evidence="2" type="ORF">CHU93_06545</name>
</gene>
<dbReference type="EMBL" id="NOXT01000100">
    <property type="protein sequence ID" value="OYQ30660.1"/>
    <property type="molecule type" value="Genomic_DNA"/>
</dbReference>
<evidence type="ECO:0000313" key="2">
    <source>
        <dbReference type="EMBL" id="OYQ30660.1"/>
    </source>
</evidence>
<dbReference type="OrthoDB" id="7365677at2"/>
<organism evidence="2 3">
    <name type="scientific">Sandarakinorhabdus cyanobacteriorum</name>
    <dbReference type="NCBI Taxonomy" id="1981098"/>
    <lineage>
        <taxon>Bacteria</taxon>
        <taxon>Pseudomonadati</taxon>
        <taxon>Pseudomonadota</taxon>
        <taxon>Alphaproteobacteria</taxon>
        <taxon>Sphingomonadales</taxon>
        <taxon>Sphingosinicellaceae</taxon>
        <taxon>Sandarakinorhabdus</taxon>
    </lineage>
</organism>
<proteinExistence type="predicted"/>
<dbReference type="GO" id="GO:0006355">
    <property type="term" value="P:regulation of DNA-templated transcription"/>
    <property type="evidence" value="ECO:0007669"/>
    <property type="project" value="InterPro"/>
</dbReference>
<dbReference type="RefSeq" id="WP_094473311.1">
    <property type="nucleotide sequence ID" value="NZ_NOXT01000100.1"/>
</dbReference>
<evidence type="ECO:0000256" key="1">
    <source>
        <dbReference type="SAM" id="Phobius"/>
    </source>
</evidence>
<feature type="transmembrane region" description="Helical" evidence="1">
    <location>
        <begin position="6"/>
        <end position="27"/>
    </location>
</feature>
<dbReference type="InterPro" id="IPR009554">
    <property type="entry name" value="Phageshock_PspB"/>
</dbReference>
<protein>
    <submittedName>
        <fullName evidence="2">Envelope stress response membrane protein PspB</fullName>
    </submittedName>
</protein>